<dbReference type="EMBL" id="CP012508">
    <property type="protein sequence ID" value="ALB22362.1"/>
    <property type="molecule type" value="Genomic_DNA"/>
</dbReference>
<sequence>MRLMLKFVIPVEKGNQAAADGSMMQAIQELIGKLQPESTYFYLQEGKRAGTIIFKATDQSQMVVINEPLFAKLHAEIEIQPALDLEDLTRAL</sequence>
<proteinExistence type="predicted"/>
<reference evidence="1 2" key="1">
    <citation type="journal article" date="2014" name="Genome Announc.">
        <title>Comparative Genome Analysis of Two Isolates of the Fish Pathogen Piscirickettsia salmonis from Different Hosts Reveals Major Differences in Virulence-Associated Secretion Systems.</title>
        <authorList>
            <person name="Bohle H."/>
            <person name="Henriquez P."/>
            <person name="Grothusen H."/>
            <person name="Navas E."/>
            <person name="Sandoval A."/>
            <person name="Bustamante F."/>
            <person name="Bustos P."/>
            <person name="Mancilla M."/>
        </authorList>
    </citation>
    <scope>NUCLEOTIDE SEQUENCE [LARGE SCALE GENOMIC DNA]</scope>
    <source>
        <strain evidence="2">B1-32597</strain>
    </source>
</reference>
<dbReference type="Proteomes" id="UP000029558">
    <property type="component" value="Chromosome"/>
</dbReference>
<accession>A0A1L6TAR8</accession>
<gene>
    <name evidence="1" type="ORF">KU39_1179</name>
</gene>
<evidence type="ECO:0000313" key="1">
    <source>
        <dbReference type="EMBL" id="ALB22362.1"/>
    </source>
</evidence>
<dbReference type="OrthoDB" id="120749at2"/>
<evidence type="ECO:0000313" key="2">
    <source>
        <dbReference type="Proteomes" id="UP000029558"/>
    </source>
</evidence>
<protein>
    <submittedName>
        <fullName evidence="1">Uncharacterized protein</fullName>
    </submittedName>
</protein>
<name>A0A1L6TAR8_PISSA</name>
<dbReference type="RefSeq" id="WP_017376410.1">
    <property type="nucleotide sequence ID" value="NZ_CP012508.1"/>
</dbReference>
<dbReference type="AlphaFoldDB" id="A0A1L6TAR8"/>
<organism evidence="1 2">
    <name type="scientific">Piscirickettsia salmonis</name>
    <dbReference type="NCBI Taxonomy" id="1238"/>
    <lineage>
        <taxon>Bacteria</taxon>
        <taxon>Pseudomonadati</taxon>
        <taxon>Pseudomonadota</taxon>
        <taxon>Gammaproteobacteria</taxon>
        <taxon>Thiotrichales</taxon>
        <taxon>Piscirickettsiaceae</taxon>
        <taxon>Piscirickettsia</taxon>
    </lineage>
</organism>